<evidence type="ECO:0000313" key="2">
    <source>
        <dbReference type="EMBL" id="KAG0329369.1"/>
    </source>
</evidence>
<comment type="caution">
    <text evidence="2">The sequence shown here is derived from an EMBL/GenBank/DDBJ whole genome shotgun (WGS) entry which is preliminary data.</text>
</comment>
<evidence type="ECO:0000313" key="3">
    <source>
        <dbReference type="Proteomes" id="UP000738325"/>
    </source>
</evidence>
<reference evidence="2" key="1">
    <citation type="journal article" date="2020" name="Fungal Divers.">
        <title>Resolving the Mortierellaceae phylogeny through synthesis of multi-gene phylogenetics and phylogenomics.</title>
        <authorList>
            <person name="Vandepol N."/>
            <person name="Liber J."/>
            <person name="Desiro A."/>
            <person name="Na H."/>
            <person name="Kennedy M."/>
            <person name="Barry K."/>
            <person name="Grigoriev I.V."/>
            <person name="Miller A.N."/>
            <person name="O'Donnell K."/>
            <person name="Stajich J.E."/>
            <person name="Bonito G."/>
        </authorList>
    </citation>
    <scope>NUCLEOTIDE SEQUENCE</scope>
    <source>
        <strain evidence="2">REB-010B</strain>
    </source>
</reference>
<sequence>MYEILCLSSPEHFDVKTADHKPLSNVRDATIATNKRAIFGLFLDLESQQSMCLKFSDRILRAPQAREKLLSAAKLMQVSWTWTKVEEATEFLDITEILSDACRKKRQVVFSGTDYGLCTISETVALTLEEIQVHLNRYQVLSGLPSEIEEPDVSYTATLSASMKRDKDSHDSEAKKRRGDAQTSAKGKARKISDETNFAK</sequence>
<accession>A0A9P6RXQ5</accession>
<name>A0A9P6RXQ5_9FUNG</name>
<evidence type="ECO:0000256" key="1">
    <source>
        <dbReference type="SAM" id="MobiDB-lite"/>
    </source>
</evidence>
<proteinExistence type="predicted"/>
<dbReference type="Proteomes" id="UP000738325">
    <property type="component" value="Unassembled WGS sequence"/>
</dbReference>
<feature type="compositionally biased region" description="Basic and acidic residues" evidence="1">
    <location>
        <begin position="163"/>
        <end position="174"/>
    </location>
</feature>
<keyword evidence="3" id="KW-1185">Reference proteome</keyword>
<organism evidence="2 3">
    <name type="scientific">Dissophora globulifera</name>
    <dbReference type="NCBI Taxonomy" id="979702"/>
    <lineage>
        <taxon>Eukaryota</taxon>
        <taxon>Fungi</taxon>
        <taxon>Fungi incertae sedis</taxon>
        <taxon>Mucoromycota</taxon>
        <taxon>Mortierellomycotina</taxon>
        <taxon>Mortierellomycetes</taxon>
        <taxon>Mortierellales</taxon>
        <taxon>Mortierellaceae</taxon>
        <taxon>Dissophora</taxon>
    </lineage>
</organism>
<feature type="region of interest" description="Disordered" evidence="1">
    <location>
        <begin position="159"/>
        <end position="200"/>
    </location>
</feature>
<gene>
    <name evidence="2" type="ORF">BGZ99_002375</name>
</gene>
<protein>
    <submittedName>
        <fullName evidence="2">Uncharacterized protein</fullName>
    </submittedName>
</protein>
<dbReference type="OrthoDB" id="2449071at2759"/>
<dbReference type="EMBL" id="JAAAIP010000017">
    <property type="protein sequence ID" value="KAG0329369.1"/>
    <property type="molecule type" value="Genomic_DNA"/>
</dbReference>
<dbReference type="AlphaFoldDB" id="A0A9P6RXQ5"/>